<gene>
    <name evidence="10" type="ORF">ACI2L5_29235</name>
</gene>
<evidence type="ECO:0000256" key="5">
    <source>
        <dbReference type="ARBA" id="ARBA00022777"/>
    </source>
</evidence>
<name>A0ABW8LXQ6_9ACTN</name>
<dbReference type="InterPro" id="IPR000719">
    <property type="entry name" value="Prot_kinase_dom"/>
</dbReference>
<dbReference type="EC" id="2.7.11.1" evidence="1"/>
<feature type="region of interest" description="Disordered" evidence="8">
    <location>
        <begin position="289"/>
        <end position="322"/>
    </location>
</feature>
<evidence type="ECO:0000259" key="9">
    <source>
        <dbReference type="PROSITE" id="PS50011"/>
    </source>
</evidence>
<feature type="binding site" evidence="7">
    <location>
        <position position="39"/>
    </location>
    <ligand>
        <name>ATP</name>
        <dbReference type="ChEBI" id="CHEBI:30616"/>
    </ligand>
</feature>
<evidence type="ECO:0000313" key="10">
    <source>
        <dbReference type="EMBL" id="MFK4268991.1"/>
    </source>
</evidence>
<evidence type="ECO:0000256" key="2">
    <source>
        <dbReference type="ARBA" id="ARBA00022527"/>
    </source>
</evidence>
<dbReference type="SMART" id="SM00220">
    <property type="entry name" value="S_TKc"/>
    <property type="match status" value="1"/>
</dbReference>
<dbReference type="PANTHER" id="PTHR43289">
    <property type="entry name" value="MITOGEN-ACTIVATED PROTEIN KINASE KINASE KINASE 20-RELATED"/>
    <property type="match status" value="1"/>
</dbReference>
<proteinExistence type="predicted"/>
<dbReference type="SUPFAM" id="SSF56112">
    <property type="entry name" value="Protein kinase-like (PK-like)"/>
    <property type="match status" value="1"/>
</dbReference>
<keyword evidence="4 7" id="KW-0547">Nucleotide-binding</keyword>
<dbReference type="PROSITE" id="PS00107">
    <property type="entry name" value="PROTEIN_KINASE_ATP"/>
    <property type="match status" value="1"/>
</dbReference>
<dbReference type="SUPFAM" id="SSF50998">
    <property type="entry name" value="Quinoprotein alcohol dehydrogenase-like"/>
    <property type="match status" value="2"/>
</dbReference>
<dbReference type="Gene3D" id="1.10.510.10">
    <property type="entry name" value="Transferase(Phosphotransferase) domain 1"/>
    <property type="match status" value="1"/>
</dbReference>
<evidence type="ECO:0000313" key="11">
    <source>
        <dbReference type="Proteomes" id="UP001620295"/>
    </source>
</evidence>
<dbReference type="Gene3D" id="2.130.10.10">
    <property type="entry name" value="YVTN repeat-like/Quinoprotein amine dehydrogenase"/>
    <property type="match status" value="2"/>
</dbReference>
<dbReference type="InterPro" id="IPR018391">
    <property type="entry name" value="PQQ_b-propeller_rpt"/>
</dbReference>
<keyword evidence="2" id="KW-0723">Serine/threonine-protein kinase</keyword>
<protein>
    <recommendedName>
        <fullName evidence="1">non-specific serine/threonine protein kinase</fullName>
        <ecNumber evidence="1">2.7.11.1</ecNumber>
    </recommendedName>
</protein>
<dbReference type="SMART" id="SM00564">
    <property type="entry name" value="PQQ"/>
    <property type="match status" value="8"/>
</dbReference>
<evidence type="ECO:0000256" key="7">
    <source>
        <dbReference type="PROSITE-ProRule" id="PRU10141"/>
    </source>
</evidence>
<reference evidence="10 11" key="1">
    <citation type="submission" date="2024-11" db="EMBL/GenBank/DDBJ databases">
        <title>The Natural Products Discovery Center: Release of the First 8490 Sequenced Strains for Exploring Actinobacteria Biosynthetic Diversity.</title>
        <authorList>
            <person name="Kalkreuter E."/>
            <person name="Kautsar S.A."/>
            <person name="Yang D."/>
            <person name="Bader C.D."/>
            <person name="Teijaro C.N."/>
            <person name="Fluegel L."/>
            <person name="Davis C.M."/>
            <person name="Simpson J.R."/>
            <person name="Lauterbach L."/>
            <person name="Steele A.D."/>
            <person name="Gui C."/>
            <person name="Meng S."/>
            <person name="Li G."/>
            <person name="Viehrig K."/>
            <person name="Ye F."/>
            <person name="Su P."/>
            <person name="Kiefer A.F."/>
            <person name="Nichols A."/>
            <person name="Cepeda A.J."/>
            <person name="Yan W."/>
            <person name="Fan B."/>
            <person name="Jiang Y."/>
            <person name="Adhikari A."/>
            <person name="Zheng C.-J."/>
            <person name="Schuster L."/>
            <person name="Cowan T.M."/>
            <person name="Smanski M.J."/>
            <person name="Chevrette M.G."/>
            <person name="De Carvalho L.P.S."/>
            <person name="Shen B."/>
        </authorList>
    </citation>
    <scope>NUCLEOTIDE SEQUENCE [LARGE SCALE GENOMIC DNA]</scope>
    <source>
        <strain evidence="10 11">NPDC020863</strain>
    </source>
</reference>
<dbReference type="InterPro" id="IPR002372">
    <property type="entry name" value="PQQ_rpt_dom"/>
</dbReference>
<feature type="domain" description="Protein kinase" evidence="9">
    <location>
        <begin position="10"/>
        <end position="264"/>
    </location>
</feature>
<dbReference type="CDD" id="cd14014">
    <property type="entry name" value="STKc_PknB_like"/>
    <property type="match status" value="1"/>
</dbReference>
<sequence>MVARVLVGRYELVRFVGRGGMGEVWEGRDRVIGRRVAVKLLPHDRGDTSAADLFRREANTAGALNHPAVVTVHDFGEDEAEGSLFLVMELLEGRNLATVLREDGPPPVATAVDWVAQAAAGLARAHEADVIHRDLKPANLHLAADGRVKILDFGIARFMEALPSSKVMGTFPYMPPERFDGHSGEARSDLYSLGCVLHELLTGKLPFDATSAASMMSAHLTKVPVPPGRSRSGVPAALDDLVMELLAKALEDRPASAAQVHDRLRALSFVAASGPSLHDMATRTADARDARDITPAGPASPATADAPTATAGPPPTRVAWPTPRRAGFVTRRRALWLGAAAIAAGAGIPTGFALLDDGASSDDGKSPDHGTSASGAWFAAGGQKLSPPVARGKVVYIKGQDLQDATVYALDGATGKKKWSYRLKDGGYGQAGANEGDSLNVPPPAVIGGAVYVNVSDEKVCVLDAATGKKKWDYAPGGSATWLTTVGGMVQVYVSDDDAIHSLDAATGNEKWATRRGIVGVKDYLVADDGAVHVYIDGKGDLGALDAATGSKKWELTGRWADGLWTAGGLVYTRTVVEPITMYALDAATGARKWEFVSPTNAFAGGESSAHKGTEVVGGVAYVVGSSAKDYDQEVHALDAATGKQKWSVRPEGGDDLGFGTLTAIGGALYVRGRDQAYALNVASGETEWSITSPDRQELVGAGKVVYVSKTADNPHVQALHAATGTKKWGSAIGGGSLRMGDGVLYVMSKNKEAIYALDTATGARI</sequence>
<evidence type="ECO:0000256" key="6">
    <source>
        <dbReference type="ARBA" id="ARBA00022840"/>
    </source>
</evidence>
<dbReference type="EMBL" id="JBJDQH010000010">
    <property type="protein sequence ID" value="MFK4268991.1"/>
    <property type="molecule type" value="Genomic_DNA"/>
</dbReference>
<dbReference type="PROSITE" id="PS50011">
    <property type="entry name" value="PROTEIN_KINASE_DOM"/>
    <property type="match status" value="1"/>
</dbReference>
<dbReference type="InterPro" id="IPR017441">
    <property type="entry name" value="Protein_kinase_ATP_BS"/>
</dbReference>
<accession>A0ABW8LXQ6</accession>
<dbReference type="InterPro" id="IPR015943">
    <property type="entry name" value="WD40/YVTN_repeat-like_dom_sf"/>
</dbReference>
<dbReference type="Proteomes" id="UP001620295">
    <property type="component" value="Unassembled WGS sequence"/>
</dbReference>
<comment type="caution">
    <text evidence="10">The sequence shown here is derived from an EMBL/GenBank/DDBJ whole genome shotgun (WGS) entry which is preliminary data.</text>
</comment>
<organism evidence="10 11">
    <name type="scientific">Streptomyces milbemycinicus</name>
    <dbReference type="NCBI Taxonomy" id="476552"/>
    <lineage>
        <taxon>Bacteria</taxon>
        <taxon>Bacillati</taxon>
        <taxon>Actinomycetota</taxon>
        <taxon>Actinomycetes</taxon>
        <taxon>Kitasatosporales</taxon>
        <taxon>Streptomycetaceae</taxon>
        <taxon>Streptomyces</taxon>
    </lineage>
</organism>
<evidence type="ECO:0000256" key="8">
    <source>
        <dbReference type="SAM" id="MobiDB-lite"/>
    </source>
</evidence>
<keyword evidence="3" id="KW-0808">Transferase</keyword>
<evidence type="ECO:0000256" key="1">
    <source>
        <dbReference type="ARBA" id="ARBA00012513"/>
    </source>
</evidence>
<keyword evidence="11" id="KW-1185">Reference proteome</keyword>
<dbReference type="Gene3D" id="3.30.200.20">
    <property type="entry name" value="Phosphorylase Kinase, domain 1"/>
    <property type="match status" value="1"/>
</dbReference>
<keyword evidence="6 7" id="KW-0067">ATP-binding</keyword>
<dbReference type="Pfam" id="PF13360">
    <property type="entry name" value="PQQ_2"/>
    <property type="match status" value="2"/>
</dbReference>
<feature type="compositionally biased region" description="Low complexity" evidence="8">
    <location>
        <begin position="293"/>
        <end position="311"/>
    </location>
</feature>
<dbReference type="InterPro" id="IPR011009">
    <property type="entry name" value="Kinase-like_dom_sf"/>
</dbReference>
<evidence type="ECO:0000256" key="4">
    <source>
        <dbReference type="ARBA" id="ARBA00022741"/>
    </source>
</evidence>
<dbReference type="PANTHER" id="PTHR43289:SF6">
    <property type="entry name" value="SERINE_THREONINE-PROTEIN KINASE NEKL-3"/>
    <property type="match status" value="1"/>
</dbReference>
<dbReference type="InterPro" id="IPR011047">
    <property type="entry name" value="Quinoprotein_ADH-like_sf"/>
</dbReference>
<dbReference type="RefSeq" id="WP_404747495.1">
    <property type="nucleotide sequence ID" value="NZ_JBJDQH010000010.1"/>
</dbReference>
<dbReference type="Pfam" id="PF00069">
    <property type="entry name" value="Pkinase"/>
    <property type="match status" value="1"/>
</dbReference>
<evidence type="ECO:0000256" key="3">
    <source>
        <dbReference type="ARBA" id="ARBA00022679"/>
    </source>
</evidence>
<keyword evidence="5" id="KW-0418">Kinase</keyword>